<dbReference type="Proteomes" id="UP000770717">
    <property type="component" value="Unassembled WGS sequence"/>
</dbReference>
<evidence type="ECO:0000313" key="3">
    <source>
        <dbReference type="Proteomes" id="UP000770717"/>
    </source>
</evidence>
<keyword evidence="3" id="KW-1185">Reference proteome</keyword>
<keyword evidence="1" id="KW-0732">Signal</keyword>
<evidence type="ECO:0000256" key="1">
    <source>
        <dbReference type="SAM" id="SignalP"/>
    </source>
</evidence>
<name>A0A8J6E7M6_ELECQ</name>
<dbReference type="EMBL" id="WNTK01002328">
    <property type="protein sequence ID" value="KAG9466135.1"/>
    <property type="molecule type" value="Genomic_DNA"/>
</dbReference>
<proteinExistence type="predicted"/>
<comment type="caution">
    <text evidence="2">The sequence shown here is derived from an EMBL/GenBank/DDBJ whole genome shotgun (WGS) entry which is preliminary data.</text>
</comment>
<reference evidence="2" key="1">
    <citation type="thesis" date="2020" institute="ProQuest LLC" country="789 East Eisenhower Parkway, Ann Arbor, MI, USA">
        <title>Comparative Genomics and Chromosome Evolution.</title>
        <authorList>
            <person name="Mudd A.B."/>
        </authorList>
    </citation>
    <scope>NUCLEOTIDE SEQUENCE</scope>
    <source>
        <strain evidence="2">HN-11 Male</strain>
        <tissue evidence="2">Kidney and liver</tissue>
    </source>
</reference>
<sequence length="76" mass="8822">MTMYFCLAGALMIILYTACGQGYVCPGSWNFCSIIFTLWLSLCSNSTSTTDINEFWFSEMQESDHRMIFFLDWAFL</sequence>
<feature type="chain" id="PRO_5035305174" description="Secreted protein" evidence="1">
    <location>
        <begin position="23"/>
        <end position="76"/>
    </location>
</feature>
<organism evidence="2 3">
    <name type="scientific">Eleutherodactylus coqui</name>
    <name type="common">Puerto Rican coqui</name>
    <dbReference type="NCBI Taxonomy" id="57060"/>
    <lineage>
        <taxon>Eukaryota</taxon>
        <taxon>Metazoa</taxon>
        <taxon>Chordata</taxon>
        <taxon>Craniata</taxon>
        <taxon>Vertebrata</taxon>
        <taxon>Euteleostomi</taxon>
        <taxon>Amphibia</taxon>
        <taxon>Batrachia</taxon>
        <taxon>Anura</taxon>
        <taxon>Neobatrachia</taxon>
        <taxon>Hyloidea</taxon>
        <taxon>Eleutherodactylidae</taxon>
        <taxon>Eleutherodactylinae</taxon>
        <taxon>Eleutherodactylus</taxon>
        <taxon>Eleutherodactylus</taxon>
    </lineage>
</organism>
<accession>A0A8J6E7M6</accession>
<feature type="signal peptide" evidence="1">
    <location>
        <begin position="1"/>
        <end position="22"/>
    </location>
</feature>
<evidence type="ECO:0000313" key="2">
    <source>
        <dbReference type="EMBL" id="KAG9466135.1"/>
    </source>
</evidence>
<protein>
    <recommendedName>
        <fullName evidence="4">Secreted protein</fullName>
    </recommendedName>
</protein>
<dbReference type="AlphaFoldDB" id="A0A8J6E7M6"/>
<evidence type="ECO:0008006" key="4">
    <source>
        <dbReference type="Google" id="ProtNLM"/>
    </source>
</evidence>
<gene>
    <name evidence="2" type="ORF">GDO78_017153</name>
</gene>